<proteinExistence type="predicted"/>
<protein>
    <submittedName>
        <fullName evidence="2">Uncharacterized protein</fullName>
    </submittedName>
</protein>
<evidence type="ECO:0000256" key="1">
    <source>
        <dbReference type="SAM" id="SignalP"/>
    </source>
</evidence>
<evidence type="ECO:0000313" key="2">
    <source>
        <dbReference type="EMBL" id="MBX64618.1"/>
    </source>
</evidence>
<name>A0A2P2QC89_RHIMU</name>
<accession>A0A2P2QC89</accession>
<feature type="chain" id="PRO_5015161933" evidence="1">
    <location>
        <begin position="23"/>
        <end position="42"/>
    </location>
</feature>
<keyword evidence="1" id="KW-0732">Signal</keyword>
<sequence>MYLLWSALKFVSIWWIYNRALGNKPKLHQKNSSLQYLLNQQH</sequence>
<dbReference type="EMBL" id="GGEC01084134">
    <property type="protein sequence ID" value="MBX64618.1"/>
    <property type="molecule type" value="Transcribed_RNA"/>
</dbReference>
<organism evidence="2">
    <name type="scientific">Rhizophora mucronata</name>
    <name type="common">Asiatic mangrove</name>
    <dbReference type="NCBI Taxonomy" id="61149"/>
    <lineage>
        <taxon>Eukaryota</taxon>
        <taxon>Viridiplantae</taxon>
        <taxon>Streptophyta</taxon>
        <taxon>Embryophyta</taxon>
        <taxon>Tracheophyta</taxon>
        <taxon>Spermatophyta</taxon>
        <taxon>Magnoliopsida</taxon>
        <taxon>eudicotyledons</taxon>
        <taxon>Gunneridae</taxon>
        <taxon>Pentapetalae</taxon>
        <taxon>rosids</taxon>
        <taxon>fabids</taxon>
        <taxon>Malpighiales</taxon>
        <taxon>Rhizophoraceae</taxon>
        <taxon>Rhizophora</taxon>
    </lineage>
</organism>
<feature type="signal peptide" evidence="1">
    <location>
        <begin position="1"/>
        <end position="22"/>
    </location>
</feature>
<reference evidence="2" key="1">
    <citation type="submission" date="2018-02" db="EMBL/GenBank/DDBJ databases">
        <title>Rhizophora mucronata_Transcriptome.</title>
        <authorList>
            <person name="Meera S.P."/>
            <person name="Sreeshan A."/>
            <person name="Augustine A."/>
        </authorList>
    </citation>
    <scope>NUCLEOTIDE SEQUENCE</scope>
    <source>
        <tissue evidence="2">Leaf</tissue>
    </source>
</reference>
<dbReference type="AlphaFoldDB" id="A0A2P2QC89"/>